<evidence type="ECO:0000256" key="2">
    <source>
        <dbReference type="SAM" id="SignalP"/>
    </source>
</evidence>
<dbReference type="EMBL" id="CAJFCV020000002">
    <property type="protein sequence ID" value="CAG9092779.1"/>
    <property type="molecule type" value="Genomic_DNA"/>
</dbReference>
<feature type="signal peptide" evidence="2">
    <location>
        <begin position="1"/>
        <end position="20"/>
    </location>
</feature>
<dbReference type="EMBL" id="CAJFDI010000002">
    <property type="protein sequence ID" value="CAD5213564.1"/>
    <property type="molecule type" value="Genomic_DNA"/>
</dbReference>
<feature type="coiled-coil region" evidence="1">
    <location>
        <begin position="32"/>
        <end position="66"/>
    </location>
</feature>
<accession>A0A1I7SFE3</accession>
<evidence type="ECO:0000256" key="1">
    <source>
        <dbReference type="SAM" id="Coils"/>
    </source>
</evidence>
<reference evidence="7 8" key="1">
    <citation type="submission" date="2016-11" db="UniProtKB">
        <authorList>
            <consortium name="WormBaseParasite"/>
        </authorList>
    </citation>
    <scope>IDENTIFICATION</scope>
</reference>
<dbReference type="AlphaFoldDB" id="A0A1I7SFE3"/>
<proteinExistence type="predicted"/>
<sequence>MNFKLSVLLALAGLVVLSLADGETSPNFEQSFNEVEDKKSDAKDALEKLKEKKVKITEKLKSAVHHLQAHELAAIKEAFHGNNTSLSGILDEIKAKVPSLKQHLSEDLDKAKSKFESLKSKLEAHADKFKAKGKEIFDKVKQALKKDSDE</sequence>
<evidence type="ECO:0000313" key="3">
    <source>
        <dbReference type="EMBL" id="CAD5213564.1"/>
    </source>
</evidence>
<name>A0A1I7SFE3_BURXY</name>
<dbReference type="Proteomes" id="UP000659654">
    <property type="component" value="Unassembled WGS sequence"/>
</dbReference>
<evidence type="ECO:0000313" key="4">
    <source>
        <dbReference type="EMBL" id="CAG9092779.1"/>
    </source>
</evidence>
<dbReference type="Proteomes" id="UP000582659">
    <property type="component" value="Unassembled WGS sequence"/>
</dbReference>
<dbReference type="Proteomes" id="UP000095284">
    <property type="component" value="Unplaced"/>
</dbReference>
<feature type="coiled-coil region" evidence="1">
    <location>
        <begin position="101"/>
        <end position="128"/>
    </location>
</feature>
<dbReference type="SMR" id="A0A1I7SFE3"/>
<evidence type="ECO:0000313" key="5">
    <source>
        <dbReference type="Proteomes" id="UP000095284"/>
    </source>
</evidence>
<evidence type="ECO:0000313" key="8">
    <source>
        <dbReference type="WBParaSite" id="BXY_1249900.1"/>
    </source>
</evidence>
<keyword evidence="2" id="KW-0732">Signal</keyword>
<keyword evidence="1" id="KW-0175">Coiled coil</keyword>
<dbReference type="WBParaSite" id="BXY_1175500.1">
    <property type="protein sequence ID" value="BXY_1175500.1"/>
    <property type="gene ID" value="BXY_1175500"/>
</dbReference>
<gene>
    <name evidence="3" type="ORF">BXYJ_LOCUS3093</name>
</gene>
<evidence type="ECO:0000313" key="6">
    <source>
        <dbReference type="Proteomes" id="UP000659654"/>
    </source>
</evidence>
<dbReference type="SUPFAM" id="SSF58113">
    <property type="entry name" value="Apolipoprotein A-I"/>
    <property type="match status" value="1"/>
</dbReference>
<keyword evidence="6" id="KW-1185">Reference proteome</keyword>
<protein>
    <submittedName>
        <fullName evidence="3">(pine wood nematode) hypothetical protein</fullName>
    </submittedName>
</protein>
<dbReference type="WBParaSite" id="BXY_1249900.1">
    <property type="protein sequence ID" value="BXY_1249900.1"/>
    <property type="gene ID" value="BXY_1249900"/>
</dbReference>
<evidence type="ECO:0000313" key="7">
    <source>
        <dbReference type="WBParaSite" id="BXY_1175500.1"/>
    </source>
</evidence>
<dbReference type="Gene3D" id="1.20.120.20">
    <property type="entry name" value="Apolipoprotein"/>
    <property type="match status" value="1"/>
</dbReference>
<feature type="chain" id="PRO_5009845523" evidence="2">
    <location>
        <begin position="21"/>
        <end position="150"/>
    </location>
</feature>
<organism evidence="5 7">
    <name type="scientific">Bursaphelenchus xylophilus</name>
    <name type="common">Pinewood nematode worm</name>
    <name type="synonym">Aphelenchoides xylophilus</name>
    <dbReference type="NCBI Taxonomy" id="6326"/>
    <lineage>
        <taxon>Eukaryota</taxon>
        <taxon>Metazoa</taxon>
        <taxon>Ecdysozoa</taxon>
        <taxon>Nematoda</taxon>
        <taxon>Chromadorea</taxon>
        <taxon>Rhabditida</taxon>
        <taxon>Tylenchina</taxon>
        <taxon>Tylenchomorpha</taxon>
        <taxon>Aphelenchoidea</taxon>
        <taxon>Aphelenchoididae</taxon>
        <taxon>Bursaphelenchus</taxon>
    </lineage>
</organism>
<reference evidence="4" key="2">
    <citation type="submission" date="2020-08" db="EMBL/GenBank/DDBJ databases">
        <authorList>
            <person name="Kikuchi T."/>
        </authorList>
    </citation>
    <scope>NUCLEOTIDE SEQUENCE</scope>
    <source>
        <strain evidence="3">Ka4C1</strain>
    </source>
</reference>